<keyword evidence="11" id="KW-1185">Reference proteome</keyword>
<dbReference type="InterPro" id="IPR001723">
    <property type="entry name" value="Nuclear_hrmn_rcpt"/>
</dbReference>
<evidence type="ECO:0000313" key="11">
    <source>
        <dbReference type="Proteomes" id="UP001164746"/>
    </source>
</evidence>
<dbReference type="SUPFAM" id="SSF48508">
    <property type="entry name" value="Nuclear receptor ligand-binding domain"/>
    <property type="match status" value="1"/>
</dbReference>
<dbReference type="SMART" id="SM00399">
    <property type="entry name" value="ZnF_C4"/>
    <property type="match status" value="1"/>
</dbReference>
<evidence type="ECO:0000313" key="10">
    <source>
        <dbReference type="EMBL" id="WAQ96168.1"/>
    </source>
</evidence>
<accession>A0ABY7DFW7</accession>
<dbReference type="PRINTS" id="PR00398">
    <property type="entry name" value="STRDHORMONER"/>
</dbReference>
<keyword evidence="7" id="KW-0675">Receptor</keyword>
<dbReference type="SUPFAM" id="SSF57716">
    <property type="entry name" value="Glucocorticoid receptor-like (DNA-binding domain)"/>
    <property type="match status" value="1"/>
</dbReference>
<evidence type="ECO:0000256" key="8">
    <source>
        <dbReference type="ARBA" id="ARBA00023242"/>
    </source>
</evidence>
<dbReference type="Gene3D" id="1.10.565.10">
    <property type="entry name" value="Retinoid X Receptor"/>
    <property type="match status" value="1"/>
</dbReference>
<keyword evidence="1" id="KW-0479">Metal-binding</keyword>
<dbReference type="PANTHER" id="PTHR24082:SF473">
    <property type="entry name" value="ECDYSONE-INDUCED PROTEIN 75B, ISOFORM B"/>
    <property type="match status" value="1"/>
</dbReference>
<evidence type="ECO:0000256" key="3">
    <source>
        <dbReference type="ARBA" id="ARBA00022833"/>
    </source>
</evidence>
<evidence type="ECO:0000256" key="6">
    <source>
        <dbReference type="ARBA" id="ARBA00023163"/>
    </source>
</evidence>
<feature type="domain" description="Nuclear receptor" evidence="9">
    <location>
        <begin position="13"/>
        <end position="39"/>
    </location>
</feature>
<dbReference type="Gene3D" id="3.30.50.10">
    <property type="entry name" value="Erythroid Transcription Factor GATA-1, subunit A"/>
    <property type="match status" value="1"/>
</dbReference>
<evidence type="ECO:0000256" key="4">
    <source>
        <dbReference type="ARBA" id="ARBA00023015"/>
    </source>
</evidence>
<keyword evidence="5" id="KW-0238">DNA-binding</keyword>
<name>A0ABY7DFW7_MYAAR</name>
<keyword evidence="4" id="KW-0805">Transcription regulation</keyword>
<keyword evidence="6" id="KW-0804">Transcription</keyword>
<dbReference type="InterPro" id="IPR050234">
    <property type="entry name" value="Nuclear_hormone_rcpt_NR1"/>
</dbReference>
<dbReference type="Proteomes" id="UP001164746">
    <property type="component" value="Chromosome 2"/>
</dbReference>
<dbReference type="InterPro" id="IPR013088">
    <property type="entry name" value="Znf_NHR/GATA"/>
</dbReference>
<sequence length="331" mass="37698">MSALHGADGFHICRVCGDRSSGLHYGVLCCEGCKGFFFRTVRKNKQYDVCRRPGRCIVLKSSRNGCKFCRMQRCLDLGMSYEAVKMGRPKNNDKKALTITKTTSINETKDKLILNVYSAFMKAMQGIKSARQDADITESDWSYYIVTGMVNFSSIFAKEQYMFRKLSTETQILLLKSALLELAVFKDILEPTNNNSSKCQNLEVMKADQKCDKVIEALHDTGSKVKHKLDGIKLTFVEIGLFLGLILFCSDRVSNDCKDFNVVMQTEHALLLALKYQIVMNHNRHVEILPHISMCHVECNFTDIVEQRDTADLDKHNRHVKILPYVIEIGK</sequence>
<protein>
    <submittedName>
        <fullName evidence="10">E75BC-like protein</fullName>
    </submittedName>
</protein>
<keyword evidence="3" id="KW-0862">Zinc</keyword>
<keyword evidence="2" id="KW-0863">Zinc-finger</keyword>
<dbReference type="EMBL" id="CP111013">
    <property type="protein sequence ID" value="WAQ96168.1"/>
    <property type="molecule type" value="Genomic_DNA"/>
</dbReference>
<reference evidence="10" key="1">
    <citation type="submission" date="2022-11" db="EMBL/GenBank/DDBJ databases">
        <title>Centuries of genome instability and evolution in soft-shell clam transmissible cancer (bioRxiv).</title>
        <authorList>
            <person name="Hart S.F.M."/>
            <person name="Yonemitsu M.A."/>
            <person name="Giersch R.M."/>
            <person name="Beal B.F."/>
            <person name="Arriagada G."/>
            <person name="Davis B.W."/>
            <person name="Ostrander E.A."/>
            <person name="Goff S.P."/>
            <person name="Metzger M.J."/>
        </authorList>
    </citation>
    <scope>NUCLEOTIDE SEQUENCE</scope>
    <source>
        <strain evidence="10">MELC-2E11</strain>
        <tissue evidence="10">Siphon/mantle</tissue>
    </source>
</reference>
<evidence type="ECO:0000256" key="5">
    <source>
        <dbReference type="ARBA" id="ARBA00023125"/>
    </source>
</evidence>
<dbReference type="PRINTS" id="PR00047">
    <property type="entry name" value="STROIDFINGER"/>
</dbReference>
<evidence type="ECO:0000256" key="2">
    <source>
        <dbReference type="ARBA" id="ARBA00022771"/>
    </source>
</evidence>
<evidence type="ECO:0000256" key="1">
    <source>
        <dbReference type="ARBA" id="ARBA00022723"/>
    </source>
</evidence>
<dbReference type="PROSITE" id="PS00031">
    <property type="entry name" value="NUCLEAR_REC_DBD_1"/>
    <property type="match status" value="1"/>
</dbReference>
<dbReference type="Pfam" id="PF00105">
    <property type="entry name" value="zf-C4"/>
    <property type="match status" value="1"/>
</dbReference>
<keyword evidence="8" id="KW-0539">Nucleus</keyword>
<dbReference type="CDD" id="cd06916">
    <property type="entry name" value="NR_DBD_like"/>
    <property type="match status" value="1"/>
</dbReference>
<organism evidence="10 11">
    <name type="scientific">Mya arenaria</name>
    <name type="common">Soft-shell clam</name>
    <dbReference type="NCBI Taxonomy" id="6604"/>
    <lineage>
        <taxon>Eukaryota</taxon>
        <taxon>Metazoa</taxon>
        <taxon>Spiralia</taxon>
        <taxon>Lophotrochozoa</taxon>
        <taxon>Mollusca</taxon>
        <taxon>Bivalvia</taxon>
        <taxon>Autobranchia</taxon>
        <taxon>Heteroconchia</taxon>
        <taxon>Euheterodonta</taxon>
        <taxon>Imparidentia</taxon>
        <taxon>Neoheterodontei</taxon>
        <taxon>Myida</taxon>
        <taxon>Myoidea</taxon>
        <taxon>Myidae</taxon>
        <taxon>Mya</taxon>
    </lineage>
</organism>
<evidence type="ECO:0000256" key="7">
    <source>
        <dbReference type="ARBA" id="ARBA00023170"/>
    </source>
</evidence>
<proteinExistence type="predicted"/>
<dbReference type="InterPro" id="IPR001628">
    <property type="entry name" value="Znf_hrmn_rcpt"/>
</dbReference>
<dbReference type="InterPro" id="IPR035500">
    <property type="entry name" value="NHR-like_dom_sf"/>
</dbReference>
<dbReference type="PANTHER" id="PTHR24082">
    <property type="entry name" value="NUCLEAR HORMONE RECEPTOR"/>
    <property type="match status" value="1"/>
</dbReference>
<gene>
    <name evidence="10" type="ORF">MAR_028858</name>
</gene>
<evidence type="ECO:0000259" key="9">
    <source>
        <dbReference type="PROSITE" id="PS00031"/>
    </source>
</evidence>